<dbReference type="Gene3D" id="2.40.10.10">
    <property type="entry name" value="Trypsin-like serine proteases"/>
    <property type="match status" value="1"/>
</dbReference>
<dbReference type="InterPro" id="IPR018114">
    <property type="entry name" value="TRYPSIN_HIS"/>
</dbReference>
<feature type="signal peptide" evidence="7">
    <location>
        <begin position="1"/>
        <end position="16"/>
    </location>
</feature>
<evidence type="ECO:0000256" key="2">
    <source>
        <dbReference type="ARBA" id="ARBA00022670"/>
    </source>
</evidence>
<keyword evidence="2 6" id="KW-0645">Protease</keyword>
<dbReference type="PROSITE" id="PS00134">
    <property type="entry name" value="TRYPSIN_HIS"/>
    <property type="match status" value="1"/>
</dbReference>
<dbReference type="Proteomes" id="UP001162164">
    <property type="component" value="Unassembled WGS sequence"/>
</dbReference>
<name>A0ABQ9K6W8_9CUCU</name>
<dbReference type="PROSITE" id="PS50240">
    <property type="entry name" value="TRYPSIN_DOM"/>
    <property type="match status" value="1"/>
</dbReference>
<dbReference type="PROSITE" id="PS00135">
    <property type="entry name" value="TRYPSIN_SER"/>
    <property type="match status" value="1"/>
</dbReference>
<dbReference type="InterPro" id="IPR001254">
    <property type="entry name" value="Trypsin_dom"/>
</dbReference>
<feature type="chain" id="PRO_5045555307" description="Peptidase S1 domain-containing protein" evidence="7">
    <location>
        <begin position="17"/>
        <end position="256"/>
    </location>
</feature>
<dbReference type="InterPro" id="IPR050430">
    <property type="entry name" value="Peptidase_S1"/>
</dbReference>
<dbReference type="InterPro" id="IPR043504">
    <property type="entry name" value="Peptidase_S1_PA_chymotrypsin"/>
</dbReference>
<comment type="caution">
    <text evidence="9">The sequence shown here is derived from an EMBL/GenBank/DDBJ whole genome shotgun (WGS) entry which is preliminary data.</text>
</comment>
<dbReference type="SUPFAM" id="SSF50494">
    <property type="entry name" value="Trypsin-like serine proteases"/>
    <property type="match status" value="1"/>
</dbReference>
<dbReference type="InterPro" id="IPR033116">
    <property type="entry name" value="TRYPSIN_SER"/>
</dbReference>
<dbReference type="PANTHER" id="PTHR24276">
    <property type="entry name" value="POLYSERASE-RELATED"/>
    <property type="match status" value="1"/>
</dbReference>
<feature type="domain" description="Peptidase S1" evidence="8">
    <location>
        <begin position="31"/>
        <end position="255"/>
    </location>
</feature>
<dbReference type="InterPro" id="IPR009003">
    <property type="entry name" value="Peptidase_S1_PA"/>
</dbReference>
<evidence type="ECO:0000313" key="10">
    <source>
        <dbReference type="Proteomes" id="UP001162164"/>
    </source>
</evidence>
<gene>
    <name evidence="9" type="ORF">NQ317_014436</name>
</gene>
<dbReference type="SMART" id="SM00020">
    <property type="entry name" value="Tryp_SPc"/>
    <property type="match status" value="1"/>
</dbReference>
<reference evidence="9" key="1">
    <citation type="journal article" date="2023" name="Insect Mol. Biol.">
        <title>Genome sequencing provides insights into the evolution of gene families encoding plant cell wall-degrading enzymes in longhorned beetles.</title>
        <authorList>
            <person name="Shin N.R."/>
            <person name="Okamura Y."/>
            <person name="Kirsch R."/>
            <person name="Pauchet Y."/>
        </authorList>
    </citation>
    <scope>NUCLEOTIDE SEQUENCE</scope>
    <source>
        <strain evidence="9">MMC_N1</strain>
    </source>
</reference>
<dbReference type="PRINTS" id="PR00722">
    <property type="entry name" value="CHYMOTRYPSIN"/>
</dbReference>
<dbReference type="InterPro" id="IPR001314">
    <property type="entry name" value="Peptidase_S1A"/>
</dbReference>
<sequence length="256" mass="26714">MLKFLVPILILGVALGVPTLKKHVPLLDGRIVGGEDADIADYPYQVALLYSTFQICGGSIISSRWVVSAGHCADTFDPAVLSVRVGSSLSESGGAVYRVYQAIIHPSFNENLDYDISLLQVSSEIAFGDSVAAVALPALNSSITAGSIATITGWGDTDEDGTIPSVLQVVEVPVISQEDCVNAYADYVVSDRMFCAGLLAEGGKDACQGDSGGPVVIGGVLTGIVSWGIGCAEPDYPGVYTRVPVLVDWIKETTGL</sequence>
<dbReference type="Pfam" id="PF00089">
    <property type="entry name" value="Trypsin"/>
    <property type="match status" value="1"/>
</dbReference>
<keyword evidence="5" id="KW-1015">Disulfide bond</keyword>
<keyword evidence="4 6" id="KW-0720">Serine protease</keyword>
<accession>A0ABQ9K6W8</accession>
<keyword evidence="7" id="KW-0732">Signal</keyword>
<evidence type="ECO:0000256" key="6">
    <source>
        <dbReference type="RuleBase" id="RU363034"/>
    </source>
</evidence>
<comment type="similarity">
    <text evidence="1">Belongs to the peptidase S1 family.</text>
</comment>
<evidence type="ECO:0000256" key="3">
    <source>
        <dbReference type="ARBA" id="ARBA00022801"/>
    </source>
</evidence>
<organism evidence="9 10">
    <name type="scientific">Molorchus minor</name>
    <dbReference type="NCBI Taxonomy" id="1323400"/>
    <lineage>
        <taxon>Eukaryota</taxon>
        <taxon>Metazoa</taxon>
        <taxon>Ecdysozoa</taxon>
        <taxon>Arthropoda</taxon>
        <taxon>Hexapoda</taxon>
        <taxon>Insecta</taxon>
        <taxon>Pterygota</taxon>
        <taxon>Neoptera</taxon>
        <taxon>Endopterygota</taxon>
        <taxon>Coleoptera</taxon>
        <taxon>Polyphaga</taxon>
        <taxon>Cucujiformia</taxon>
        <taxon>Chrysomeloidea</taxon>
        <taxon>Cerambycidae</taxon>
        <taxon>Lamiinae</taxon>
        <taxon>Monochamini</taxon>
        <taxon>Molorchus</taxon>
    </lineage>
</organism>
<dbReference type="PANTHER" id="PTHR24276:SF91">
    <property type="entry name" value="AT26814P-RELATED"/>
    <property type="match status" value="1"/>
</dbReference>
<evidence type="ECO:0000256" key="5">
    <source>
        <dbReference type="ARBA" id="ARBA00023157"/>
    </source>
</evidence>
<evidence type="ECO:0000259" key="8">
    <source>
        <dbReference type="PROSITE" id="PS50240"/>
    </source>
</evidence>
<protein>
    <recommendedName>
        <fullName evidence="8">Peptidase S1 domain-containing protein</fullName>
    </recommendedName>
</protein>
<dbReference type="CDD" id="cd00190">
    <property type="entry name" value="Tryp_SPc"/>
    <property type="match status" value="1"/>
</dbReference>
<keyword evidence="10" id="KW-1185">Reference proteome</keyword>
<dbReference type="EMBL" id="JAPWTJ010000009">
    <property type="protein sequence ID" value="KAJ8985782.1"/>
    <property type="molecule type" value="Genomic_DNA"/>
</dbReference>
<evidence type="ECO:0000313" key="9">
    <source>
        <dbReference type="EMBL" id="KAJ8985782.1"/>
    </source>
</evidence>
<keyword evidence="3 6" id="KW-0378">Hydrolase</keyword>
<evidence type="ECO:0000256" key="1">
    <source>
        <dbReference type="ARBA" id="ARBA00007664"/>
    </source>
</evidence>
<proteinExistence type="inferred from homology"/>
<evidence type="ECO:0000256" key="4">
    <source>
        <dbReference type="ARBA" id="ARBA00022825"/>
    </source>
</evidence>
<evidence type="ECO:0000256" key="7">
    <source>
        <dbReference type="SAM" id="SignalP"/>
    </source>
</evidence>